<dbReference type="PROSITE" id="PS51462">
    <property type="entry name" value="NUDIX"/>
    <property type="match status" value="1"/>
</dbReference>
<gene>
    <name evidence="4" type="ORF">UFOPK1808_01147</name>
</gene>
<dbReference type="SUPFAM" id="SSF55811">
    <property type="entry name" value="Nudix"/>
    <property type="match status" value="1"/>
</dbReference>
<dbReference type="GO" id="GO:0016787">
    <property type="term" value="F:hydrolase activity"/>
    <property type="evidence" value="ECO:0007669"/>
    <property type="project" value="UniProtKB-KW"/>
</dbReference>
<reference evidence="4" key="1">
    <citation type="submission" date="2020-05" db="EMBL/GenBank/DDBJ databases">
        <authorList>
            <person name="Chiriac C."/>
            <person name="Salcher M."/>
            <person name="Ghai R."/>
            <person name="Kavagutti S V."/>
        </authorList>
    </citation>
    <scope>NUCLEOTIDE SEQUENCE</scope>
</reference>
<dbReference type="PANTHER" id="PTHR43046:SF2">
    <property type="entry name" value="8-OXO-DGTP DIPHOSPHATASE-RELATED"/>
    <property type="match status" value="1"/>
</dbReference>
<comment type="cofactor">
    <cofactor evidence="1">
        <name>Mg(2+)</name>
        <dbReference type="ChEBI" id="CHEBI:18420"/>
    </cofactor>
</comment>
<keyword evidence="2" id="KW-0378">Hydrolase</keyword>
<dbReference type="EMBL" id="CAEZUL010000152">
    <property type="protein sequence ID" value="CAB4607348.1"/>
    <property type="molecule type" value="Genomic_DNA"/>
</dbReference>
<proteinExistence type="predicted"/>
<name>A0A6J6HFA4_9ZZZZ</name>
<feature type="domain" description="Nudix hydrolase" evidence="3">
    <location>
        <begin position="27"/>
        <end position="157"/>
    </location>
</feature>
<dbReference type="AlphaFoldDB" id="A0A6J6HFA4"/>
<evidence type="ECO:0000313" key="4">
    <source>
        <dbReference type="EMBL" id="CAB4607348.1"/>
    </source>
</evidence>
<accession>A0A6J6HFA4</accession>
<dbReference type="PANTHER" id="PTHR43046">
    <property type="entry name" value="GDP-MANNOSE MANNOSYL HYDROLASE"/>
    <property type="match status" value="1"/>
</dbReference>
<dbReference type="InterPro" id="IPR015797">
    <property type="entry name" value="NUDIX_hydrolase-like_dom_sf"/>
</dbReference>
<dbReference type="Gene3D" id="3.90.79.10">
    <property type="entry name" value="Nucleoside Triphosphate Pyrophosphohydrolase"/>
    <property type="match status" value="1"/>
</dbReference>
<evidence type="ECO:0000259" key="3">
    <source>
        <dbReference type="PROSITE" id="PS51462"/>
    </source>
</evidence>
<evidence type="ECO:0000256" key="2">
    <source>
        <dbReference type="ARBA" id="ARBA00022801"/>
    </source>
</evidence>
<dbReference type="InterPro" id="IPR000086">
    <property type="entry name" value="NUDIX_hydrolase_dom"/>
</dbReference>
<dbReference type="PROSITE" id="PS00893">
    <property type="entry name" value="NUDIX_BOX"/>
    <property type="match status" value="1"/>
</dbReference>
<organism evidence="4">
    <name type="scientific">freshwater metagenome</name>
    <dbReference type="NCBI Taxonomy" id="449393"/>
    <lineage>
        <taxon>unclassified sequences</taxon>
        <taxon>metagenomes</taxon>
        <taxon>ecological metagenomes</taxon>
    </lineage>
</organism>
<dbReference type="InterPro" id="IPR020084">
    <property type="entry name" value="NUDIX_hydrolase_CS"/>
</dbReference>
<protein>
    <submittedName>
        <fullName evidence="4">Unannotated protein</fullName>
    </submittedName>
</protein>
<sequence>MCQHQGVGFRDGDGWVLCTRCQSRHWGLFGAAGLLLVRTDLEVPSVLLQLRAAWTHGGGTWALPGGALDSHEDSVTAAAREAFEEAGIEPEHLEFKAIFSDDHGNWRYDTVIAHTTTDAGAYEANAESEDLRWVPVEDVGLFDLHPGLRNTWPELIEHVKTSLQN</sequence>
<dbReference type="Pfam" id="PF00293">
    <property type="entry name" value="NUDIX"/>
    <property type="match status" value="1"/>
</dbReference>
<evidence type="ECO:0000256" key="1">
    <source>
        <dbReference type="ARBA" id="ARBA00001946"/>
    </source>
</evidence>